<evidence type="ECO:0008006" key="3">
    <source>
        <dbReference type="Google" id="ProtNLM"/>
    </source>
</evidence>
<evidence type="ECO:0000313" key="2">
    <source>
        <dbReference type="Proteomes" id="UP000000925"/>
    </source>
</evidence>
<dbReference type="HOGENOM" id="CLU_043035_0_0_0"/>
<dbReference type="Pfam" id="PF06224">
    <property type="entry name" value="AlkZ-like"/>
    <property type="match status" value="1"/>
</dbReference>
<accession>D5EL07</accession>
<dbReference type="Proteomes" id="UP000000925">
    <property type="component" value="Chromosome"/>
</dbReference>
<dbReference type="eggNOG" id="COG3214">
    <property type="taxonomic scope" value="Bacteria"/>
</dbReference>
<dbReference type="AlphaFoldDB" id="D5EL07"/>
<reference evidence="1 2" key="1">
    <citation type="journal article" date="2010" name="Stand. Genomic Sci.">
        <title>Complete genome sequence of Coraliomargarita akajimensis type strain (04OKA010-24).</title>
        <authorList>
            <person name="Mavromatis K."/>
            <person name="Abt B."/>
            <person name="Brambilla E."/>
            <person name="Lapidus A."/>
            <person name="Copeland A."/>
            <person name="Deshpande S."/>
            <person name="Nolan M."/>
            <person name="Lucas S."/>
            <person name="Tice H."/>
            <person name="Cheng J.F."/>
            <person name="Han C."/>
            <person name="Detter J.C."/>
            <person name="Woyke T."/>
            <person name="Goodwin L."/>
            <person name="Pitluck S."/>
            <person name="Held B."/>
            <person name="Brettin T."/>
            <person name="Tapia R."/>
            <person name="Ivanova N."/>
            <person name="Mikhailova N."/>
            <person name="Pati A."/>
            <person name="Liolios K."/>
            <person name="Chen A."/>
            <person name="Palaniappan K."/>
            <person name="Land M."/>
            <person name="Hauser L."/>
            <person name="Chang Y.J."/>
            <person name="Jeffries C.D."/>
            <person name="Rohde M."/>
            <person name="Goker M."/>
            <person name="Bristow J."/>
            <person name="Eisen J.A."/>
            <person name="Markowitz V."/>
            <person name="Hugenholtz P."/>
            <person name="Klenk H.P."/>
            <person name="Kyrpides N.C."/>
        </authorList>
    </citation>
    <scope>NUCLEOTIDE SEQUENCE [LARGE SCALE GENOMIC DNA]</scope>
    <source>
        <strain evidence="2">DSM 45221 / IAM 15411 / JCM 23193 / KCTC 12865</strain>
    </source>
</reference>
<dbReference type="OrthoDB" id="9787207at2"/>
<dbReference type="KEGG" id="caa:Caka_0080"/>
<dbReference type="EMBL" id="CP001998">
    <property type="protein sequence ID" value="ADE53109.1"/>
    <property type="molecule type" value="Genomic_DNA"/>
</dbReference>
<proteinExistence type="predicted"/>
<dbReference type="InterPro" id="IPR009351">
    <property type="entry name" value="AlkZ-like"/>
</dbReference>
<keyword evidence="2" id="KW-1185">Reference proteome</keyword>
<evidence type="ECO:0000313" key="1">
    <source>
        <dbReference type="EMBL" id="ADE53109.1"/>
    </source>
</evidence>
<gene>
    <name evidence="1" type="ordered locus">Caka_0080</name>
</gene>
<dbReference type="PANTHER" id="PTHR30528">
    <property type="entry name" value="CYTOPLASMIC PROTEIN"/>
    <property type="match status" value="1"/>
</dbReference>
<protein>
    <recommendedName>
        <fullName evidence="3">Cytoplasmic protein</fullName>
    </recommendedName>
</protein>
<organism evidence="1 2">
    <name type="scientific">Coraliomargarita akajimensis (strain DSM 45221 / IAM 15411 / JCM 23193 / KCTC 12865 / 04OKA010-24)</name>
    <dbReference type="NCBI Taxonomy" id="583355"/>
    <lineage>
        <taxon>Bacteria</taxon>
        <taxon>Pseudomonadati</taxon>
        <taxon>Verrucomicrobiota</taxon>
        <taxon>Opitutia</taxon>
        <taxon>Puniceicoccales</taxon>
        <taxon>Coraliomargaritaceae</taxon>
        <taxon>Coraliomargarita</taxon>
    </lineage>
</organism>
<dbReference type="PANTHER" id="PTHR30528:SF0">
    <property type="entry name" value="CYTOPLASMIC PROTEIN"/>
    <property type="match status" value="1"/>
</dbReference>
<sequence length="360" mass="41387">MGPTLEQFRKRVIESSLFPPTTLAAALQRMGFVQADPIRSPARAQDLILRQRVRNYKAGDLEIHYPNLKLEEYYLFAYGIGSSEVWQHLYPNTESALNDLEQTVLDMVKQQSPMHPKDLERMLGLGRTKNYWGGFSRTTKLALESLHDRGALRVQQRQNGTRLYEPASLPATALSTHERFKQIVLATLRSMGPSTRKFLMSELRHFAYLETSRAARLGILQELIDSGQVRIDRIETTEYLSLSALHPSRILLDQVRLLAPFDPIVRDRERFEQLWGWAYRFEAYTPPAKRKLGYYAMPVLWQDRIDGWANAKVIDNQLQVQFGYHKARPAEPAYSEAAEREVAQLAQFLGLKEGAYSLDC</sequence>
<name>D5EL07_CORAD</name>
<dbReference type="STRING" id="583355.Caka_0080"/>